<dbReference type="Proteomes" id="UP000008827">
    <property type="component" value="Chromosome 13"/>
</dbReference>
<dbReference type="AlphaFoldDB" id="K7LXB3"/>
<dbReference type="Gramene" id="KRH18611">
    <property type="protein sequence ID" value="KRH18611"/>
    <property type="gene ID" value="GLYMA_13G071200"/>
</dbReference>
<dbReference type="HOGENOM" id="CLU_2780865_0_0_1"/>
<gene>
    <name evidence="1" type="ORF">GLYMA_13G071200</name>
</gene>
<sequence length="69" mass="8176">MPYFLTPPLCQPNFHFSQVCIFYFCDLLWNCEAARRNIYATVFHVFKSSDQTLLKLLNVLQKYLKLLLG</sequence>
<organism evidence="1">
    <name type="scientific">Glycine max</name>
    <name type="common">Soybean</name>
    <name type="synonym">Glycine hispida</name>
    <dbReference type="NCBI Taxonomy" id="3847"/>
    <lineage>
        <taxon>Eukaryota</taxon>
        <taxon>Viridiplantae</taxon>
        <taxon>Streptophyta</taxon>
        <taxon>Embryophyta</taxon>
        <taxon>Tracheophyta</taxon>
        <taxon>Spermatophyta</taxon>
        <taxon>Magnoliopsida</taxon>
        <taxon>eudicotyledons</taxon>
        <taxon>Gunneridae</taxon>
        <taxon>Pentapetalae</taxon>
        <taxon>rosids</taxon>
        <taxon>fabids</taxon>
        <taxon>Fabales</taxon>
        <taxon>Fabaceae</taxon>
        <taxon>Papilionoideae</taxon>
        <taxon>50 kb inversion clade</taxon>
        <taxon>NPAAA clade</taxon>
        <taxon>indigoferoid/millettioid clade</taxon>
        <taxon>Phaseoleae</taxon>
        <taxon>Glycine</taxon>
        <taxon>Glycine subgen. Soja</taxon>
    </lineage>
</organism>
<reference evidence="1" key="3">
    <citation type="submission" date="2018-07" db="EMBL/GenBank/DDBJ databases">
        <title>WGS assembly of Glycine max.</title>
        <authorList>
            <person name="Schmutz J."/>
            <person name="Cannon S."/>
            <person name="Schlueter J."/>
            <person name="Ma J."/>
            <person name="Mitros T."/>
            <person name="Nelson W."/>
            <person name="Hyten D."/>
            <person name="Song Q."/>
            <person name="Thelen J."/>
            <person name="Cheng J."/>
            <person name="Xu D."/>
            <person name="Hellsten U."/>
            <person name="May G."/>
            <person name="Yu Y."/>
            <person name="Sakurai T."/>
            <person name="Umezawa T."/>
            <person name="Bhattacharyya M."/>
            <person name="Sandhu D."/>
            <person name="Valliyodan B."/>
            <person name="Lindquist E."/>
            <person name="Peto M."/>
            <person name="Grant D."/>
            <person name="Shu S."/>
            <person name="Goodstein D."/>
            <person name="Barry K."/>
            <person name="Futrell-Griggs M."/>
            <person name="Abernathy B."/>
            <person name="Du J."/>
            <person name="Tian Z."/>
            <person name="Zhu L."/>
            <person name="Gill N."/>
            <person name="Joshi T."/>
            <person name="Libault M."/>
            <person name="Sethuraman A."/>
            <person name="Zhang X."/>
            <person name="Shinozaki K."/>
            <person name="Nguyen H."/>
            <person name="Wing R."/>
            <person name="Cregan P."/>
            <person name="Specht J."/>
            <person name="Grimwood J."/>
            <person name="Rokhsar D."/>
            <person name="Stacey G."/>
            <person name="Shoemaker R."/>
            <person name="Jackson S."/>
        </authorList>
    </citation>
    <scope>NUCLEOTIDE SEQUENCE</scope>
    <source>
        <tissue evidence="1">Callus</tissue>
    </source>
</reference>
<evidence type="ECO:0000313" key="2">
    <source>
        <dbReference type="EnsemblPlants" id="KRH18611"/>
    </source>
</evidence>
<dbReference type="EnsemblPlants" id="KRH18611">
    <property type="protein sequence ID" value="KRH18611"/>
    <property type="gene ID" value="GLYMA_13G071200"/>
</dbReference>
<reference evidence="1 2" key="1">
    <citation type="journal article" date="2010" name="Nature">
        <title>Genome sequence of the palaeopolyploid soybean.</title>
        <authorList>
            <person name="Schmutz J."/>
            <person name="Cannon S.B."/>
            <person name="Schlueter J."/>
            <person name="Ma J."/>
            <person name="Mitros T."/>
            <person name="Nelson W."/>
            <person name="Hyten D.L."/>
            <person name="Song Q."/>
            <person name="Thelen J.J."/>
            <person name="Cheng J."/>
            <person name="Xu D."/>
            <person name="Hellsten U."/>
            <person name="May G.D."/>
            <person name="Yu Y."/>
            <person name="Sakurai T."/>
            <person name="Umezawa T."/>
            <person name="Bhattacharyya M.K."/>
            <person name="Sandhu D."/>
            <person name="Valliyodan B."/>
            <person name="Lindquist E."/>
            <person name="Peto M."/>
            <person name="Grant D."/>
            <person name="Shu S."/>
            <person name="Goodstein D."/>
            <person name="Barry K."/>
            <person name="Futrell-Griggs M."/>
            <person name="Abernathy B."/>
            <person name="Du J."/>
            <person name="Tian Z."/>
            <person name="Zhu L."/>
            <person name="Gill N."/>
            <person name="Joshi T."/>
            <person name="Libault M."/>
            <person name="Sethuraman A."/>
            <person name="Zhang X.-C."/>
            <person name="Shinozaki K."/>
            <person name="Nguyen H.T."/>
            <person name="Wing R.A."/>
            <person name="Cregan P."/>
            <person name="Specht J."/>
            <person name="Grimwood J."/>
            <person name="Rokhsar D."/>
            <person name="Stacey G."/>
            <person name="Shoemaker R.C."/>
            <person name="Jackson S.A."/>
        </authorList>
    </citation>
    <scope>NUCLEOTIDE SEQUENCE [LARGE SCALE GENOMIC DNA]</scope>
    <source>
        <strain evidence="2">cv. Williams 82</strain>
        <tissue evidence="1">Callus</tissue>
    </source>
</reference>
<evidence type="ECO:0000313" key="1">
    <source>
        <dbReference type="EMBL" id="KRH18611.1"/>
    </source>
</evidence>
<accession>K7LXB3</accession>
<protein>
    <submittedName>
        <fullName evidence="1 2">Uncharacterized protein</fullName>
    </submittedName>
</protein>
<keyword evidence="3" id="KW-1185">Reference proteome</keyword>
<evidence type="ECO:0000313" key="3">
    <source>
        <dbReference type="Proteomes" id="UP000008827"/>
    </source>
</evidence>
<dbReference type="InParanoid" id="K7LXB3"/>
<dbReference type="EMBL" id="CM000846">
    <property type="protein sequence ID" value="KRH18611.1"/>
    <property type="molecule type" value="Genomic_DNA"/>
</dbReference>
<dbReference type="PaxDb" id="3847-GLYMA13G04370.1"/>
<reference evidence="2" key="2">
    <citation type="submission" date="2018-02" db="UniProtKB">
        <authorList>
            <consortium name="EnsemblPlants"/>
        </authorList>
    </citation>
    <scope>IDENTIFICATION</scope>
    <source>
        <strain evidence="2">Williams 82</strain>
    </source>
</reference>
<proteinExistence type="predicted"/>
<name>K7LXB3_SOYBN</name>